<keyword evidence="6" id="KW-0808">Transferase</keyword>
<organism evidence="6 7">
    <name type="scientific">Suillus placidus</name>
    <dbReference type="NCBI Taxonomy" id="48579"/>
    <lineage>
        <taxon>Eukaryota</taxon>
        <taxon>Fungi</taxon>
        <taxon>Dikarya</taxon>
        <taxon>Basidiomycota</taxon>
        <taxon>Agaricomycotina</taxon>
        <taxon>Agaricomycetes</taxon>
        <taxon>Agaricomycetidae</taxon>
        <taxon>Boletales</taxon>
        <taxon>Suillineae</taxon>
        <taxon>Suillaceae</taxon>
        <taxon>Suillus</taxon>
    </lineage>
</organism>
<dbReference type="PANTHER" id="PTHR44329">
    <property type="entry name" value="SERINE/THREONINE-PROTEIN KINASE TNNI3K-RELATED"/>
    <property type="match status" value="1"/>
</dbReference>
<dbReference type="InterPro" id="IPR001245">
    <property type="entry name" value="Ser-Thr/Tyr_kinase_cat_dom"/>
</dbReference>
<keyword evidence="7" id="KW-1185">Reference proteome</keyword>
<feature type="domain" description="Protein kinase" evidence="5">
    <location>
        <begin position="310"/>
        <end position="591"/>
    </location>
</feature>
<sequence length="852" mass="94115">MGENVLADITTISDFASQIKLGSPIAAGSFGNVYRCAINDGKKEVAVKVFIIDPQRSGKKFQSAMDREVAVWLKLSKSDYIVPLLGIAKFSPPESLPALVSEWMSSGTLDQYLEKHAKTLAASARVELTKGVAGGVNYLRSENVVHGDLHPANVLIDRKGNPRLTDFGLATVVGDPELQWGTTTAARELNARWRAPEVLGIEGEVARPTFMSDIYSLGSVIFFIISGDKPWKEKKNSVQISVELSNKATPTRPEKILNGHWNSIQKCWSWEPKDRPKSTEVLEYIKQFGIDDSQASISTQPVDLTGQIIGKIRDLIPGGTFANVYKCECKQASGRIKVAVKIIKFSISKEELERFHRETQIWAVLEHDHIIRLLGTARDLGPSQAPALVFPWFEATLPGVIQEQGAKLSIRSKLDLLLGTASALEHLHGLDIVHGDVTSPNILVDIPDGRYRACLTDVGLATILGGRLGNRVIHGSHVRLDAVRWTAPELLNGGNPTKENDIYSFGCIMFHLLTLYIPWYTITDDFTVVEHIRRGEHMLRPAPEDSPDLTDARWDMILKCWSAKVSRPSASMAIDFLKSELEALSGDHTTLFREERSHRQAPSDMLGTAQRTASSDAMHPTHEGGLRPPSLVSPNITTPQPSFRVMPSLPLDPLNVLLFGETGVDKSSIIKLIVGKNISEAAPDASYSMLKRTAEVTLGERRFGLWDVSSSPALMGIFRPFAKWRLRASYKKLHRDGGAPLLLYCMKGTSAPTASREYQDFTDIVGSTSCVSIAAVVNGLEESLTNMDDWWTKYVGDLKLLGMQFSNHVCITSLSNDPNALRSRETICSLIESYASYVPLDTHHRRRPLVPL</sequence>
<dbReference type="EMBL" id="JABBWD010000246">
    <property type="protein sequence ID" value="KAG1762381.1"/>
    <property type="molecule type" value="Genomic_DNA"/>
</dbReference>
<evidence type="ECO:0000313" key="6">
    <source>
        <dbReference type="EMBL" id="KAG1762381.1"/>
    </source>
</evidence>
<feature type="region of interest" description="Disordered" evidence="4">
    <location>
        <begin position="594"/>
        <end position="633"/>
    </location>
</feature>
<evidence type="ECO:0000256" key="2">
    <source>
        <dbReference type="ARBA" id="ARBA00022741"/>
    </source>
</evidence>
<dbReference type="PROSITE" id="PS50011">
    <property type="entry name" value="PROTEIN_KINASE_DOM"/>
    <property type="match status" value="2"/>
</dbReference>
<feature type="domain" description="Protein kinase" evidence="5">
    <location>
        <begin position="19"/>
        <end position="289"/>
    </location>
</feature>
<proteinExistence type="inferred from homology"/>
<keyword evidence="2" id="KW-0547">Nucleotide-binding</keyword>
<dbReference type="GO" id="GO:0004674">
    <property type="term" value="F:protein serine/threonine kinase activity"/>
    <property type="evidence" value="ECO:0007669"/>
    <property type="project" value="TreeGrafter"/>
</dbReference>
<dbReference type="PANTHER" id="PTHR44329:SF298">
    <property type="entry name" value="MIXED LINEAGE KINASE DOMAIN-LIKE PROTEIN"/>
    <property type="match status" value="1"/>
</dbReference>
<dbReference type="GO" id="GO:0005524">
    <property type="term" value="F:ATP binding"/>
    <property type="evidence" value="ECO:0007669"/>
    <property type="project" value="UniProtKB-KW"/>
</dbReference>
<name>A0A9P7CVH9_9AGAM</name>
<dbReference type="Proteomes" id="UP000714275">
    <property type="component" value="Unassembled WGS sequence"/>
</dbReference>
<dbReference type="InterPro" id="IPR011009">
    <property type="entry name" value="Kinase-like_dom_sf"/>
</dbReference>
<dbReference type="CDD" id="cd14014">
    <property type="entry name" value="STKc_PknB_like"/>
    <property type="match status" value="1"/>
</dbReference>
<dbReference type="Pfam" id="PF07714">
    <property type="entry name" value="PK_Tyr_Ser-Thr"/>
    <property type="match status" value="2"/>
</dbReference>
<evidence type="ECO:0000313" key="7">
    <source>
        <dbReference type="Proteomes" id="UP000714275"/>
    </source>
</evidence>
<dbReference type="InterPro" id="IPR027417">
    <property type="entry name" value="P-loop_NTPase"/>
</dbReference>
<keyword evidence="3" id="KW-0067">ATP-binding</keyword>
<dbReference type="InterPro" id="IPR000719">
    <property type="entry name" value="Prot_kinase_dom"/>
</dbReference>
<keyword evidence="6" id="KW-0418">Kinase</keyword>
<dbReference type="SUPFAM" id="SSF52540">
    <property type="entry name" value="P-loop containing nucleoside triphosphate hydrolases"/>
    <property type="match status" value="1"/>
</dbReference>
<reference evidence="6" key="1">
    <citation type="journal article" date="2020" name="New Phytol.">
        <title>Comparative genomics reveals dynamic genome evolution in host specialist ectomycorrhizal fungi.</title>
        <authorList>
            <person name="Lofgren L.A."/>
            <person name="Nguyen N.H."/>
            <person name="Vilgalys R."/>
            <person name="Ruytinx J."/>
            <person name="Liao H.L."/>
            <person name="Branco S."/>
            <person name="Kuo A."/>
            <person name="LaButti K."/>
            <person name="Lipzen A."/>
            <person name="Andreopoulos W."/>
            <person name="Pangilinan J."/>
            <person name="Riley R."/>
            <person name="Hundley H."/>
            <person name="Na H."/>
            <person name="Barry K."/>
            <person name="Grigoriev I.V."/>
            <person name="Stajich J.E."/>
            <person name="Kennedy P.G."/>
        </authorList>
    </citation>
    <scope>NUCLEOTIDE SEQUENCE</scope>
    <source>
        <strain evidence="6">DOB743</strain>
    </source>
</reference>
<dbReference type="Gene3D" id="1.10.510.10">
    <property type="entry name" value="Transferase(Phosphotransferase) domain 1"/>
    <property type="match status" value="2"/>
</dbReference>
<comment type="caution">
    <text evidence="6">The sequence shown here is derived from an EMBL/GenBank/DDBJ whole genome shotgun (WGS) entry which is preliminary data.</text>
</comment>
<dbReference type="SUPFAM" id="SSF56112">
    <property type="entry name" value="Protein kinase-like (PK-like)"/>
    <property type="match status" value="2"/>
</dbReference>
<evidence type="ECO:0000256" key="1">
    <source>
        <dbReference type="ARBA" id="ARBA00008171"/>
    </source>
</evidence>
<dbReference type="OrthoDB" id="1668230at2759"/>
<comment type="similarity">
    <text evidence="1">Belongs to the protein kinase superfamily. TKL Ser/Thr protein kinase family. ROCO subfamily.</text>
</comment>
<gene>
    <name evidence="6" type="ORF">EV702DRAFT_1227950</name>
</gene>
<accession>A0A9P7CVH9</accession>
<dbReference type="AlphaFoldDB" id="A0A9P7CVH9"/>
<evidence type="ECO:0000259" key="5">
    <source>
        <dbReference type="PROSITE" id="PS50011"/>
    </source>
</evidence>
<protein>
    <submittedName>
        <fullName evidence="6">Kinase-like domain-containing protein</fullName>
    </submittedName>
</protein>
<dbReference type="InterPro" id="IPR051681">
    <property type="entry name" value="Ser/Thr_Kinases-Pseudokinases"/>
</dbReference>
<evidence type="ECO:0000256" key="3">
    <source>
        <dbReference type="ARBA" id="ARBA00022840"/>
    </source>
</evidence>
<evidence type="ECO:0000256" key="4">
    <source>
        <dbReference type="SAM" id="MobiDB-lite"/>
    </source>
</evidence>
<dbReference type="Gene3D" id="3.40.50.300">
    <property type="entry name" value="P-loop containing nucleotide triphosphate hydrolases"/>
    <property type="match status" value="1"/>
</dbReference>